<dbReference type="AlphaFoldDB" id="A0AA51N8T9"/>
<dbReference type="Gene3D" id="2.40.50.1020">
    <property type="entry name" value="LytTr DNA-binding domain"/>
    <property type="match status" value="1"/>
</dbReference>
<gene>
    <name evidence="4" type="ORF">QYS49_35625</name>
</gene>
<dbReference type="InterPro" id="IPR007492">
    <property type="entry name" value="LytTR_DNA-bd_dom"/>
</dbReference>
<dbReference type="InterPro" id="IPR011006">
    <property type="entry name" value="CheY-like_superfamily"/>
</dbReference>
<dbReference type="PANTHER" id="PTHR37299:SF1">
    <property type="entry name" value="STAGE 0 SPORULATION PROTEIN A HOMOLOG"/>
    <property type="match status" value="1"/>
</dbReference>
<proteinExistence type="predicted"/>
<dbReference type="Pfam" id="PF04397">
    <property type="entry name" value="LytTR"/>
    <property type="match status" value="1"/>
</dbReference>
<evidence type="ECO:0000256" key="1">
    <source>
        <dbReference type="PROSITE-ProRule" id="PRU00169"/>
    </source>
</evidence>
<evidence type="ECO:0000259" key="3">
    <source>
        <dbReference type="PROSITE" id="PS50930"/>
    </source>
</evidence>
<dbReference type="Proteomes" id="UP001230496">
    <property type="component" value="Chromosome"/>
</dbReference>
<dbReference type="Gene3D" id="3.40.50.2300">
    <property type="match status" value="1"/>
</dbReference>
<dbReference type="PROSITE" id="PS50930">
    <property type="entry name" value="HTH_LYTTR"/>
    <property type="match status" value="1"/>
</dbReference>
<keyword evidence="5" id="KW-1185">Reference proteome</keyword>
<keyword evidence="1" id="KW-0597">Phosphoprotein</keyword>
<feature type="domain" description="Response regulatory" evidence="2">
    <location>
        <begin position="3"/>
        <end position="116"/>
    </location>
</feature>
<evidence type="ECO:0000259" key="2">
    <source>
        <dbReference type="PROSITE" id="PS50110"/>
    </source>
</evidence>
<keyword evidence="4" id="KW-0238">DNA-binding</keyword>
<dbReference type="EMBL" id="CP129971">
    <property type="protein sequence ID" value="WMN10673.1"/>
    <property type="molecule type" value="Genomic_DNA"/>
</dbReference>
<evidence type="ECO:0000313" key="5">
    <source>
        <dbReference type="Proteomes" id="UP001230496"/>
    </source>
</evidence>
<dbReference type="SUPFAM" id="SSF52172">
    <property type="entry name" value="CheY-like"/>
    <property type="match status" value="1"/>
</dbReference>
<dbReference type="SMART" id="SM00448">
    <property type="entry name" value="REC"/>
    <property type="match status" value="1"/>
</dbReference>
<feature type="modified residue" description="4-aspartylphosphate" evidence="1">
    <location>
        <position position="55"/>
    </location>
</feature>
<dbReference type="KEGG" id="msaa:QYS49_35625"/>
<dbReference type="RefSeq" id="WP_308347051.1">
    <property type="nucleotide sequence ID" value="NZ_CP129971.1"/>
</dbReference>
<feature type="domain" description="HTH LytTR-type" evidence="3">
    <location>
        <begin position="143"/>
        <end position="244"/>
    </location>
</feature>
<reference evidence="4 5" key="1">
    <citation type="submission" date="2023-08" db="EMBL/GenBank/DDBJ databases">
        <title>Comparative genomics and taxonomic characterization of three novel marine species of genus Marivirga.</title>
        <authorList>
            <person name="Muhammad N."/>
            <person name="Kim S.-G."/>
        </authorList>
    </citation>
    <scope>NUCLEOTIDE SEQUENCE [LARGE SCALE GENOMIC DNA]</scope>
    <source>
        <strain evidence="4 5">BDSF4-3</strain>
    </source>
</reference>
<dbReference type="SMART" id="SM00850">
    <property type="entry name" value="LytTR"/>
    <property type="match status" value="1"/>
</dbReference>
<dbReference type="PROSITE" id="PS50110">
    <property type="entry name" value="RESPONSE_REGULATORY"/>
    <property type="match status" value="1"/>
</dbReference>
<dbReference type="InterPro" id="IPR001789">
    <property type="entry name" value="Sig_transdc_resp-reg_receiver"/>
</dbReference>
<dbReference type="Pfam" id="PF00072">
    <property type="entry name" value="Response_reg"/>
    <property type="match status" value="1"/>
</dbReference>
<accession>A0AA51N8T9</accession>
<dbReference type="GO" id="GO:0003677">
    <property type="term" value="F:DNA binding"/>
    <property type="evidence" value="ECO:0007669"/>
    <property type="project" value="UniProtKB-KW"/>
</dbReference>
<organism evidence="4 5">
    <name type="scientific">Marivirga salinarum</name>
    <dbReference type="NCBI Taxonomy" id="3059078"/>
    <lineage>
        <taxon>Bacteria</taxon>
        <taxon>Pseudomonadati</taxon>
        <taxon>Bacteroidota</taxon>
        <taxon>Cytophagia</taxon>
        <taxon>Cytophagales</taxon>
        <taxon>Marivirgaceae</taxon>
        <taxon>Marivirga</taxon>
    </lineage>
</organism>
<protein>
    <submittedName>
        <fullName evidence="4">LytTR family DNA-binding domain-containing protein</fullName>
    </submittedName>
</protein>
<dbReference type="InterPro" id="IPR046947">
    <property type="entry name" value="LytR-like"/>
</dbReference>
<dbReference type="PANTHER" id="PTHR37299">
    <property type="entry name" value="TRANSCRIPTIONAL REGULATOR-RELATED"/>
    <property type="match status" value="1"/>
</dbReference>
<evidence type="ECO:0000313" key="4">
    <source>
        <dbReference type="EMBL" id="WMN10673.1"/>
    </source>
</evidence>
<dbReference type="GO" id="GO:0000156">
    <property type="term" value="F:phosphorelay response regulator activity"/>
    <property type="evidence" value="ECO:0007669"/>
    <property type="project" value="InterPro"/>
</dbReference>
<sequence>MVKTLIVDDELKARENLAILLEAYEPTTFDITYAENADEAKRLITKNKPELLFLDIEMPNKNGFQLINELEVIDFPIIFVTAYDHYAIKAFEVSAFDYLLKPLDIERLYLSLGRVLNLSDKNTVFKRLKALQENEAEGKITKIAIPERGDYILLDTKEIICIEANRAYVEIYTEKSKYIYAKPLKYFEDVLTENSQFIRVHRSWIINTNFVEKYSKRDAEILMKNQLKISVSRSYKEELLRSIQ</sequence>
<name>A0AA51N8T9_9BACT</name>